<reference evidence="2 3" key="1">
    <citation type="journal article" date="2016" name="Nat. Commun.">
        <title>Thousands of microbial genomes shed light on interconnected biogeochemical processes in an aquifer system.</title>
        <authorList>
            <person name="Anantharaman K."/>
            <person name="Brown C.T."/>
            <person name="Hug L.A."/>
            <person name="Sharon I."/>
            <person name="Castelle C.J."/>
            <person name="Probst A.J."/>
            <person name="Thomas B.C."/>
            <person name="Singh A."/>
            <person name="Wilkins M.J."/>
            <person name="Karaoz U."/>
            <person name="Brodie E.L."/>
            <person name="Williams K.H."/>
            <person name="Hubbard S.S."/>
            <person name="Banfield J.F."/>
        </authorList>
    </citation>
    <scope>NUCLEOTIDE SEQUENCE [LARGE SCALE GENOMIC DNA]</scope>
</reference>
<evidence type="ECO:0000256" key="1">
    <source>
        <dbReference type="SAM" id="Phobius"/>
    </source>
</evidence>
<keyword evidence="1" id="KW-0472">Membrane</keyword>
<keyword evidence="1" id="KW-1133">Transmembrane helix</keyword>
<protein>
    <submittedName>
        <fullName evidence="2">Uncharacterized protein</fullName>
    </submittedName>
</protein>
<organism evidence="2 3">
    <name type="scientific">Candidatus Magasanikbacteria bacterium RIFCSPHIGHO2_02_FULL_45_10</name>
    <dbReference type="NCBI Taxonomy" id="1798679"/>
    <lineage>
        <taxon>Bacteria</taxon>
        <taxon>Candidatus Magasanikiibacteriota</taxon>
    </lineage>
</organism>
<accession>A0A1F6MA01</accession>
<dbReference type="EMBL" id="MFQA01000042">
    <property type="protein sequence ID" value="OGH68451.1"/>
    <property type="molecule type" value="Genomic_DNA"/>
</dbReference>
<proteinExistence type="predicted"/>
<evidence type="ECO:0000313" key="3">
    <source>
        <dbReference type="Proteomes" id="UP000176413"/>
    </source>
</evidence>
<sequence>MSKLLKNSLLFLGFLITILGFFSLGLLFLFSLYEVLDAWMETDDIRMSVFIALIYCLMVVIDGLAIYCLYKIWKSPKTNVKNSSSIRVL</sequence>
<name>A0A1F6MA01_9BACT</name>
<evidence type="ECO:0000313" key="2">
    <source>
        <dbReference type="EMBL" id="OGH68451.1"/>
    </source>
</evidence>
<feature type="transmembrane region" description="Helical" evidence="1">
    <location>
        <begin position="45"/>
        <end position="70"/>
    </location>
</feature>
<keyword evidence="1" id="KW-0812">Transmembrane</keyword>
<dbReference type="Proteomes" id="UP000176413">
    <property type="component" value="Unassembled WGS sequence"/>
</dbReference>
<comment type="caution">
    <text evidence="2">The sequence shown here is derived from an EMBL/GenBank/DDBJ whole genome shotgun (WGS) entry which is preliminary data.</text>
</comment>
<feature type="transmembrane region" description="Helical" evidence="1">
    <location>
        <begin position="9"/>
        <end position="33"/>
    </location>
</feature>
<gene>
    <name evidence="2" type="ORF">A3D53_03470</name>
</gene>
<dbReference type="AlphaFoldDB" id="A0A1F6MA01"/>